<organism evidence="9 10">
    <name type="scientific">Puccinia graminis f. sp. tritici</name>
    <dbReference type="NCBI Taxonomy" id="56615"/>
    <lineage>
        <taxon>Eukaryota</taxon>
        <taxon>Fungi</taxon>
        <taxon>Dikarya</taxon>
        <taxon>Basidiomycota</taxon>
        <taxon>Pucciniomycotina</taxon>
        <taxon>Pucciniomycetes</taxon>
        <taxon>Pucciniales</taxon>
        <taxon>Pucciniaceae</taxon>
        <taxon>Puccinia</taxon>
    </lineage>
</organism>
<evidence type="ECO:0000256" key="6">
    <source>
        <dbReference type="PROSITE-ProRule" id="PRU00646"/>
    </source>
</evidence>
<comment type="subcellular location">
    <subcellularLocation>
        <location evidence="1">Endosome</location>
    </subcellularLocation>
</comment>
<dbReference type="PANTHER" id="PTHR13678">
    <property type="entry name" value="VACUOLAR PROTEIN SORTING-ASSOCIATED PROTEIN 37"/>
    <property type="match status" value="1"/>
</dbReference>
<sequence length="192" mass="22659">MASSSTQQQETHNNKYQSTQPTIDDQLSREFPEIGAMSKEDLQDLLNDPDFFHAMLIRQPELKRPIEDHQVAINRNQALAERNLSLRPKLEELRDQVTTSFNQTQQTISQFNDLLKQQADLYQPYGESASRSRLLTALHESDKLTESLANQFVVQGLLEEDQFIKEFREERTRYHKRAWVANRWSEGYFRWN</sequence>
<evidence type="ECO:0000256" key="7">
    <source>
        <dbReference type="SAM" id="MobiDB-lite"/>
    </source>
</evidence>
<dbReference type="Gene3D" id="1.10.287.660">
    <property type="entry name" value="Helix hairpin bin"/>
    <property type="match status" value="1"/>
</dbReference>
<evidence type="ECO:0000256" key="3">
    <source>
        <dbReference type="ARBA" id="ARBA00022448"/>
    </source>
</evidence>
<dbReference type="OrthoDB" id="10260857at2759"/>
<dbReference type="FunFam" id="1.10.287.660:FF:000025">
    <property type="entry name" value="Uncharacterized protein"/>
    <property type="match status" value="1"/>
</dbReference>
<evidence type="ECO:0000313" key="9">
    <source>
        <dbReference type="EMBL" id="KAA1094752.1"/>
    </source>
</evidence>
<dbReference type="Proteomes" id="UP000324748">
    <property type="component" value="Unassembled WGS sequence"/>
</dbReference>
<comment type="similarity">
    <text evidence="2">Belongs to the VPS37 family.</text>
</comment>
<feature type="region of interest" description="Disordered" evidence="7">
    <location>
        <begin position="1"/>
        <end position="29"/>
    </location>
</feature>
<dbReference type="PANTHER" id="PTHR13678:SF2">
    <property type="entry name" value="VACUOLAR PROTEIN SORTING-ASSOCIATED PROTEIN 37A"/>
    <property type="match status" value="1"/>
</dbReference>
<protein>
    <recommendedName>
        <fullName evidence="8">VPS37 C-terminal domain-containing protein</fullName>
    </recommendedName>
</protein>
<feature type="domain" description="VPS37 C-terminal" evidence="8">
    <location>
        <begin position="108"/>
        <end position="192"/>
    </location>
</feature>
<evidence type="ECO:0000256" key="4">
    <source>
        <dbReference type="ARBA" id="ARBA00022753"/>
    </source>
</evidence>
<feature type="compositionally biased region" description="Polar residues" evidence="7">
    <location>
        <begin position="1"/>
        <end position="25"/>
    </location>
</feature>
<dbReference type="Pfam" id="PF07200">
    <property type="entry name" value="Mod_r"/>
    <property type="match status" value="1"/>
</dbReference>
<evidence type="ECO:0000256" key="2">
    <source>
        <dbReference type="ARBA" id="ARBA00007617"/>
    </source>
</evidence>
<keyword evidence="10" id="KW-1185">Reference proteome</keyword>
<reference evidence="9 10" key="1">
    <citation type="submission" date="2019-05" db="EMBL/GenBank/DDBJ databases">
        <title>Emergence of the Ug99 lineage of the wheat stem rust pathogen through somatic hybridization.</title>
        <authorList>
            <person name="Li F."/>
            <person name="Upadhyaya N.M."/>
            <person name="Sperschneider J."/>
            <person name="Matny O."/>
            <person name="Nguyen-Phuc H."/>
            <person name="Mago R."/>
            <person name="Raley C."/>
            <person name="Miller M.E."/>
            <person name="Silverstein K.A.T."/>
            <person name="Henningsen E."/>
            <person name="Hirsch C.D."/>
            <person name="Visser B."/>
            <person name="Pretorius Z.A."/>
            <person name="Steffenson B.J."/>
            <person name="Schwessinger B."/>
            <person name="Dodds P.N."/>
            <person name="Figueroa M."/>
        </authorList>
    </citation>
    <scope>NUCLEOTIDE SEQUENCE [LARGE SCALE GENOMIC DNA]</scope>
    <source>
        <strain evidence="9">21-0</strain>
    </source>
</reference>
<dbReference type="InterPro" id="IPR037202">
    <property type="entry name" value="ESCRT_assembly_dom"/>
</dbReference>
<dbReference type="GO" id="GO:0000813">
    <property type="term" value="C:ESCRT I complex"/>
    <property type="evidence" value="ECO:0007669"/>
    <property type="project" value="UniProtKB-ARBA"/>
</dbReference>
<dbReference type="PROSITE" id="PS51314">
    <property type="entry name" value="VPS37_C"/>
    <property type="match status" value="1"/>
</dbReference>
<evidence type="ECO:0000259" key="8">
    <source>
        <dbReference type="PROSITE" id="PS51314"/>
    </source>
</evidence>
<keyword evidence="5 6" id="KW-0653">Protein transport</keyword>
<keyword evidence="3 6" id="KW-0813">Transport</keyword>
<keyword evidence="4" id="KW-0967">Endosome</keyword>
<name>A0A5B0P1M7_PUCGR</name>
<accession>A0A5B0P1M7</accession>
<dbReference type="GO" id="GO:0006612">
    <property type="term" value="P:protein targeting to membrane"/>
    <property type="evidence" value="ECO:0007669"/>
    <property type="project" value="TreeGrafter"/>
</dbReference>
<gene>
    <name evidence="9" type="ORF">PGT21_029220</name>
</gene>
<dbReference type="EMBL" id="VSWC01000079">
    <property type="protein sequence ID" value="KAA1094752.1"/>
    <property type="molecule type" value="Genomic_DNA"/>
</dbReference>
<dbReference type="GO" id="GO:0006623">
    <property type="term" value="P:protein targeting to vacuole"/>
    <property type="evidence" value="ECO:0007669"/>
    <property type="project" value="TreeGrafter"/>
</dbReference>
<evidence type="ECO:0000313" key="10">
    <source>
        <dbReference type="Proteomes" id="UP000324748"/>
    </source>
</evidence>
<dbReference type="AlphaFoldDB" id="A0A5B0P1M7"/>
<proteinExistence type="inferred from homology"/>
<comment type="caution">
    <text evidence="9">The sequence shown here is derived from an EMBL/GenBank/DDBJ whole genome shotgun (WGS) entry which is preliminary data.</text>
</comment>
<dbReference type="SUPFAM" id="SSF140111">
    <property type="entry name" value="Endosomal sorting complex assembly domain"/>
    <property type="match status" value="1"/>
</dbReference>
<dbReference type="InterPro" id="IPR009851">
    <property type="entry name" value="Mod_r"/>
</dbReference>
<evidence type="ECO:0000256" key="1">
    <source>
        <dbReference type="ARBA" id="ARBA00004177"/>
    </source>
</evidence>
<dbReference type="GO" id="GO:0043162">
    <property type="term" value="P:ubiquitin-dependent protein catabolic process via the multivesicular body sorting pathway"/>
    <property type="evidence" value="ECO:0007669"/>
    <property type="project" value="UniProtKB-ARBA"/>
</dbReference>
<dbReference type="InterPro" id="IPR029012">
    <property type="entry name" value="Helix_hairpin_bin_sf"/>
</dbReference>
<evidence type="ECO:0000256" key="5">
    <source>
        <dbReference type="ARBA" id="ARBA00022927"/>
    </source>
</evidence>